<keyword evidence="2" id="KW-1185">Reference proteome</keyword>
<reference evidence="2" key="1">
    <citation type="journal article" date="2019" name="Int. J. Syst. Evol. Microbiol.">
        <title>The Global Catalogue of Microorganisms (GCM) 10K type strain sequencing project: providing services to taxonomists for standard genome sequencing and annotation.</title>
        <authorList>
            <consortium name="The Broad Institute Genomics Platform"/>
            <consortium name="The Broad Institute Genome Sequencing Center for Infectious Disease"/>
            <person name="Wu L."/>
            <person name="Ma J."/>
        </authorList>
    </citation>
    <scope>NUCLEOTIDE SEQUENCE [LARGE SCALE GENOMIC DNA]</scope>
    <source>
        <strain evidence="2">KCTC 52042</strain>
    </source>
</reference>
<sequence length="207" mass="23948">MSNILHKFNLVFIPIILSANSVSGQIDDNSSKSFHEVTETYQDSSTSYANKKEIGDIGDSGGIIFQIVNTKTNYEYTEAYQFDLRQRLYHDNGVIINQFDLNGYTDWRLPSADEFLKMIKLIDLDIDVGLGGGARPYWINESANYKDHRCTENGPVPMFLVYWVGLETTYYPNGKPFKNMENWIPKCPNKKYFVRPVRSYTKQKRKP</sequence>
<proteinExistence type="predicted"/>
<evidence type="ECO:0000313" key="1">
    <source>
        <dbReference type="EMBL" id="MFD2531811.1"/>
    </source>
</evidence>
<dbReference type="EMBL" id="JBHULI010000021">
    <property type="protein sequence ID" value="MFD2531811.1"/>
    <property type="molecule type" value="Genomic_DNA"/>
</dbReference>
<evidence type="ECO:0000313" key="2">
    <source>
        <dbReference type="Proteomes" id="UP001597460"/>
    </source>
</evidence>
<evidence type="ECO:0008006" key="3">
    <source>
        <dbReference type="Google" id="ProtNLM"/>
    </source>
</evidence>
<protein>
    <recommendedName>
        <fullName evidence="3">DUF1566 domain-containing protein</fullName>
    </recommendedName>
</protein>
<organism evidence="1 2">
    <name type="scientific">Gracilimonas halophila</name>
    <dbReference type="NCBI Taxonomy" id="1834464"/>
    <lineage>
        <taxon>Bacteria</taxon>
        <taxon>Pseudomonadati</taxon>
        <taxon>Balneolota</taxon>
        <taxon>Balneolia</taxon>
        <taxon>Balneolales</taxon>
        <taxon>Balneolaceae</taxon>
        <taxon>Gracilimonas</taxon>
    </lineage>
</organism>
<name>A0ABW5JHN7_9BACT</name>
<comment type="caution">
    <text evidence="1">The sequence shown here is derived from an EMBL/GenBank/DDBJ whole genome shotgun (WGS) entry which is preliminary data.</text>
</comment>
<accession>A0ABW5JHN7</accession>
<dbReference type="RefSeq" id="WP_390299538.1">
    <property type="nucleotide sequence ID" value="NZ_JBHULI010000021.1"/>
</dbReference>
<dbReference type="Proteomes" id="UP001597460">
    <property type="component" value="Unassembled WGS sequence"/>
</dbReference>
<gene>
    <name evidence="1" type="ORF">ACFSVN_05080</name>
</gene>